<dbReference type="Gene3D" id="1.10.3720.10">
    <property type="entry name" value="MetI-like"/>
    <property type="match status" value="1"/>
</dbReference>
<dbReference type="PANTHER" id="PTHR30465:SF0">
    <property type="entry name" value="OLIGOPEPTIDE TRANSPORT SYSTEM PERMEASE PROTEIN APPB"/>
    <property type="match status" value="1"/>
</dbReference>
<dbReference type="InterPro" id="IPR000515">
    <property type="entry name" value="MetI-like"/>
</dbReference>
<evidence type="ECO:0000256" key="3">
    <source>
        <dbReference type="ARBA" id="ARBA00022475"/>
    </source>
</evidence>
<protein>
    <submittedName>
        <fullName evidence="9">Oligopeptide ABC transporter permease protein</fullName>
    </submittedName>
</protein>
<evidence type="ECO:0000256" key="1">
    <source>
        <dbReference type="ARBA" id="ARBA00004651"/>
    </source>
</evidence>
<dbReference type="Pfam" id="PF19300">
    <property type="entry name" value="BPD_transp_1_N"/>
    <property type="match status" value="1"/>
</dbReference>
<feature type="transmembrane region" description="Helical" evidence="7">
    <location>
        <begin position="148"/>
        <end position="169"/>
    </location>
</feature>
<comment type="caution">
    <text evidence="9">The sequence shown here is derived from an EMBL/GenBank/DDBJ whole genome shotgun (WGS) entry which is preliminary data.</text>
</comment>
<dbReference type="GO" id="GO:0005886">
    <property type="term" value="C:plasma membrane"/>
    <property type="evidence" value="ECO:0007669"/>
    <property type="project" value="UniProtKB-SubCell"/>
</dbReference>
<dbReference type="Pfam" id="PF00528">
    <property type="entry name" value="BPD_transp_1"/>
    <property type="match status" value="1"/>
</dbReference>
<feature type="transmembrane region" description="Helical" evidence="7">
    <location>
        <begin position="9"/>
        <end position="30"/>
    </location>
</feature>
<feature type="transmembrane region" description="Helical" evidence="7">
    <location>
        <begin position="189"/>
        <end position="211"/>
    </location>
</feature>
<proteinExistence type="predicted"/>
<accession>E6QRW6</accession>
<feature type="transmembrane region" description="Helical" evidence="7">
    <location>
        <begin position="116"/>
        <end position="136"/>
    </location>
</feature>
<evidence type="ECO:0000259" key="8">
    <source>
        <dbReference type="PROSITE" id="PS50928"/>
    </source>
</evidence>
<reference evidence="9" key="1">
    <citation type="submission" date="2009-10" db="EMBL/GenBank/DDBJ databases">
        <title>Diversity of trophic interactions inside an arsenic-rich microbial ecosystem.</title>
        <authorList>
            <person name="Bertin P.N."/>
            <person name="Heinrich-Salmeron A."/>
            <person name="Pelletier E."/>
            <person name="Goulhen-Chollet F."/>
            <person name="Arsene-Ploetze F."/>
            <person name="Gallien S."/>
            <person name="Calteau A."/>
            <person name="Vallenet D."/>
            <person name="Casiot C."/>
            <person name="Chane-Woon-Ming B."/>
            <person name="Giloteaux L."/>
            <person name="Barakat M."/>
            <person name="Bonnefoy V."/>
            <person name="Bruneel O."/>
            <person name="Chandler M."/>
            <person name="Cleiss J."/>
            <person name="Duran R."/>
            <person name="Elbaz-Poulichet F."/>
            <person name="Fonknechten N."/>
            <person name="Lauga B."/>
            <person name="Mornico D."/>
            <person name="Ortet P."/>
            <person name="Schaeffer C."/>
            <person name="Siguier P."/>
            <person name="Alexander Thil Smith A."/>
            <person name="Van Dorsselaer A."/>
            <person name="Weissenbach J."/>
            <person name="Medigue C."/>
            <person name="Le Paslier D."/>
        </authorList>
    </citation>
    <scope>NUCLEOTIDE SEQUENCE</scope>
</reference>
<dbReference type="PANTHER" id="PTHR30465">
    <property type="entry name" value="INNER MEMBRANE ABC TRANSPORTER"/>
    <property type="match status" value="1"/>
</dbReference>
<gene>
    <name evidence="9" type="ORF">CARN7_0741</name>
</gene>
<dbReference type="InterPro" id="IPR035906">
    <property type="entry name" value="MetI-like_sf"/>
</dbReference>
<dbReference type="CDD" id="cd06261">
    <property type="entry name" value="TM_PBP2"/>
    <property type="match status" value="1"/>
</dbReference>
<keyword evidence="6 7" id="KW-0472">Membrane</keyword>
<evidence type="ECO:0000256" key="2">
    <source>
        <dbReference type="ARBA" id="ARBA00022448"/>
    </source>
</evidence>
<sequence>MMTYLLRRLAYAVPILLGVNLLTFSLFFMVNTPDDMARMHLGVKHVTQPAIEAWKVQHGYAQPLFYNAREPGWRALRDTLFFNQSVRMFALDFGESDDGRNIGEALRARAGPSLSIALPTFVLGLWVNIGLALMLVWARASWLDRFGVTATVVLMSVSSLFYIIAGQYWVAHLWRLVPISGFVPGADSWHFVLLPIVVSVMAGVGNGTRWYRSIFLEEIGKDYVRTARAKGLNESRVLFRHVLQNGLIPILTGAVAVLPLLFMGSLLTESFFGIPGLGSYVIDAIQAQDFAVVRAMVFIGSVLYLIGLWLTDLAYSWADPRVRFS</sequence>
<feature type="transmembrane region" description="Helical" evidence="7">
    <location>
        <begin position="246"/>
        <end position="272"/>
    </location>
</feature>
<keyword evidence="3" id="KW-1003">Cell membrane</keyword>
<comment type="subcellular location">
    <subcellularLocation>
        <location evidence="1">Cell membrane</location>
        <topology evidence="1">Multi-pass membrane protein</topology>
    </subcellularLocation>
</comment>
<keyword evidence="5 7" id="KW-1133">Transmembrane helix</keyword>
<keyword evidence="2" id="KW-0813">Transport</keyword>
<dbReference type="AlphaFoldDB" id="E6QRW6"/>
<dbReference type="SUPFAM" id="SSF161098">
    <property type="entry name" value="MetI-like"/>
    <property type="match status" value="1"/>
</dbReference>
<dbReference type="EMBL" id="CABR01000060">
    <property type="protein sequence ID" value="CBI09988.1"/>
    <property type="molecule type" value="Genomic_DNA"/>
</dbReference>
<evidence type="ECO:0000256" key="5">
    <source>
        <dbReference type="ARBA" id="ARBA00022989"/>
    </source>
</evidence>
<dbReference type="PROSITE" id="PS50928">
    <property type="entry name" value="ABC_TM1"/>
    <property type="match status" value="1"/>
</dbReference>
<evidence type="ECO:0000256" key="7">
    <source>
        <dbReference type="SAM" id="Phobius"/>
    </source>
</evidence>
<feature type="transmembrane region" description="Helical" evidence="7">
    <location>
        <begin position="292"/>
        <end position="315"/>
    </location>
</feature>
<dbReference type="GO" id="GO:0055085">
    <property type="term" value="P:transmembrane transport"/>
    <property type="evidence" value="ECO:0007669"/>
    <property type="project" value="InterPro"/>
</dbReference>
<evidence type="ECO:0000256" key="4">
    <source>
        <dbReference type="ARBA" id="ARBA00022692"/>
    </source>
</evidence>
<evidence type="ECO:0000256" key="6">
    <source>
        <dbReference type="ARBA" id="ARBA00023136"/>
    </source>
</evidence>
<dbReference type="InterPro" id="IPR045621">
    <property type="entry name" value="BPD_transp_1_N"/>
</dbReference>
<name>E6QRW6_9ZZZZ</name>
<keyword evidence="4 7" id="KW-0812">Transmembrane</keyword>
<feature type="domain" description="ABC transmembrane type-1" evidence="8">
    <location>
        <begin position="110"/>
        <end position="314"/>
    </location>
</feature>
<organism evidence="9">
    <name type="scientific">mine drainage metagenome</name>
    <dbReference type="NCBI Taxonomy" id="410659"/>
    <lineage>
        <taxon>unclassified sequences</taxon>
        <taxon>metagenomes</taxon>
        <taxon>ecological metagenomes</taxon>
    </lineage>
</organism>
<evidence type="ECO:0000313" key="9">
    <source>
        <dbReference type="EMBL" id="CBI09988.1"/>
    </source>
</evidence>